<dbReference type="GO" id="GO:0016829">
    <property type="term" value="F:lyase activity"/>
    <property type="evidence" value="ECO:0007669"/>
    <property type="project" value="UniProtKB-KW"/>
</dbReference>
<name>Q8TWT0_METKA</name>
<dbReference type="GO" id="GO:0051539">
    <property type="term" value="F:4 iron, 4 sulfur cluster binding"/>
    <property type="evidence" value="ECO:0007669"/>
    <property type="project" value="UniProtKB-KW"/>
</dbReference>
<reference evidence="8 9" key="1">
    <citation type="journal article" date="2002" name="Proc. Natl. Acad. Sci. U.S.A.">
        <title>The complete genome of hyperthermophile Methanopyrus kandleri AV19 and monophyly of archaeal methanogens.</title>
        <authorList>
            <person name="Slesarev A.I."/>
            <person name="Mezhevaya K.V."/>
            <person name="Makarova K.S."/>
            <person name="Polushin N.N."/>
            <person name="Shcherbinina O.V."/>
            <person name="Shakhova V.V."/>
            <person name="Belova G.I."/>
            <person name="Aravind L."/>
            <person name="Natale D.A."/>
            <person name="Rogozin I.B."/>
            <person name="Tatusov R.L."/>
            <person name="Wolf Y.I."/>
            <person name="Stetter K.O."/>
            <person name="Malykh A.G."/>
            <person name="Koonin E.V."/>
            <person name="Kozyavkin S.A."/>
        </authorList>
    </citation>
    <scope>NUCLEOTIDE SEQUENCE [LARGE SCALE GENOMIC DNA]</scope>
    <source>
        <strain evidence="9">AV19 / DSM 6324 / JCM 9639 / NBRC 100938</strain>
    </source>
</reference>
<keyword evidence="2 6" id="KW-0949">S-adenosyl-L-methionine</keyword>
<dbReference type="PATRIC" id="fig|190192.8.peg.997"/>
<dbReference type="InParanoid" id="Q8TWT0"/>
<keyword evidence="8" id="KW-0456">Lyase</keyword>
<feature type="binding site" evidence="6">
    <location>
        <position position="93"/>
    </location>
    <ligand>
        <name>[4Fe-4S] cluster</name>
        <dbReference type="ChEBI" id="CHEBI:49883"/>
        <note>4Fe-4S-S-AdoMet</note>
    </ligand>
</feature>
<dbReference type="Proteomes" id="UP000001826">
    <property type="component" value="Chromosome"/>
</dbReference>
<feature type="domain" description="Radical SAM core" evidence="7">
    <location>
        <begin position="78"/>
        <end position="288"/>
    </location>
</feature>
<dbReference type="PANTHER" id="PTHR30352:SF5">
    <property type="entry name" value="PYRUVATE FORMATE-LYASE 1-ACTIVATING ENZYME"/>
    <property type="match status" value="1"/>
</dbReference>
<keyword evidence="9" id="KW-1185">Reference proteome</keyword>
<dbReference type="InterPro" id="IPR058240">
    <property type="entry name" value="rSAM_sf"/>
</dbReference>
<proteinExistence type="predicted"/>
<dbReference type="KEGG" id="mka:MK0952"/>
<evidence type="ECO:0000256" key="2">
    <source>
        <dbReference type="ARBA" id="ARBA00022691"/>
    </source>
</evidence>
<dbReference type="PROSITE" id="PS51918">
    <property type="entry name" value="RADICAL_SAM"/>
    <property type="match status" value="1"/>
</dbReference>
<dbReference type="EMBL" id="AE009439">
    <property type="protein sequence ID" value="AAM02165.1"/>
    <property type="molecule type" value="Genomic_DNA"/>
</dbReference>
<dbReference type="PaxDb" id="190192-MK0952"/>
<dbReference type="Pfam" id="PF04055">
    <property type="entry name" value="Radical_SAM"/>
    <property type="match status" value="1"/>
</dbReference>
<dbReference type="PANTHER" id="PTHR30352">
    <property type="entry name" value="PYRUVATE FORMATE-LYASE-ACTIVATING ENZYME"/>
    <property type="match status" value="1"/>
</dbReference>
<dbReference type="InterPro" id="IPR006638">
    <property type="entry name" value="Elp3/MiaA/NifB-like_rSAM"/>
</dbReference>
<keyword evidence="4 6" id="KW-0408">Iron</keyword>
<evidence type="ECO:0000256" key="6">
    <source>
        <dbReference type="PIRSR" id="PIRSR004869-50"/>
    </source>
</evidence>
<gene>
    <name evidence="8" type="ordered locus">MK0952</name>
</gene>
<evidence type="ECO:0000313" key="9">
    <source>
        <dbReference type="Proteomes" id="UP000001826"/>
    </source>
</evidence>
<dbReference type="InterPro" id="IPR034457">
    <property type="entry name" value="Organic_radical-activating"/>
</dbReference>
<keyword evidence="8" id="KW-0670">Pyruvate</keyword>
<evidence type="ECO:0000256" key="5">
    <source>
        <dbReference type="ARBA" id="ARBA00023014"/>
    </source>
</evidence>
<dbReference type="SFLD" id="SFLDG01101">
    <property type="entry name" value="Uncharacterised_Radical_SAM_Su"/>
    <property type="match status" value="1"/>
</dbReference>
<dbReference type="EnsemblBacteria" id="AAM02165">
    <property type="protein sequence ID" value="AAM02165"/>
    <property type="gene ID" value="MK0952"/>
</dbReference>
<dbReference type="SUPFAM" id="SSF102114">
    <property type="entry name" value="Radical SAM enzymes"/>
    <property type="match status" value="1"/>
</dbReference>
<dbReference type="Gene3D" id="3.20.20.70">
    <property type="entry name" value="Aldolase class I"/>
    <property type="match status" value="1"/>
</dbReference>
<feature type="binding site" evidence="6">
    <location>
        <position position="97"/>
    </location>
    <ligand>
        <name>[4Fe-4S] cluster</name>
        <dbReference type="ChEBI" id="CHEBI:49883"/>
        <note>4Fe-4S-S-AdoMet</note>
    </ligand>
</feature>
<dbReference type="STRING" id="190192.MK0952"/>
<dbReference type="PIRSF" id="PIRSF004869">
    <property type="entry name" value="PflX_prd"/>
    <property type="match status" value="1"/>
</dbReference>
<evidence type="ECO:0000313" key="8">
    <source>
        <dbReference type="EMBL" id="AAM02165.1"/>
    </source>
</evidence>
<dbReference type="NCBIfam" id="TIGR04337">
    <property type="entry name" value="AmmeMemoSam_rS"/>
    <property type="match status" value="1"/>
</dbReference>
<sequence length="346" mass="39565">MGSRTMSDGALREWEGRTWEEVDGKVRCLVCPRKCVIPEGERGFCRVRENRDGELVLLIHGKVSTAVPDPIEKKPLFHYKPGTDVFSLGTVGCNFRCRHCQNWQISQAGPEEVPLEEWPPERIVGAAKRTGCESVAFTYNEPIIGLEYTLETFEACREEGLGCVYVTNGFATRRTAKILGEVLDAANVDLKAFTEDFYRDVAKAWLKPVLRTCKIWKDMGVHVELTTLVIPGYNDSEEEARRIARWIRKELGPDTPWHVSRFHPDYRMLDVPPTPVETIEKFVEIGYEEGLYYVYAGNVPGHKYENTYCPECKEPVVVRRGFSIVKMHVTDDFHCEHCDAELHFVT</sequence>
<keyword evidence="3 6" id="KW-0479">Metal-binding</keyword>
<dbReference type="InterPro" id="IPR013785">
    <property type="entry name" value="Aldolase_TIM"/>
</dbReference>
<dbReference type="AlphaFoldDB" id="Q8TWT0"/>
<accession>Q8TWT0</accession>
<dbReference type="InterPro" id="IPR027596">
    <property type="entry name" value="AmmeMemoSam_rS"/>
</dbReference>
<dbReference type="CDD" id="cd01335">
    <property type="entry name" value="Radical_SAM"/>
    <property type="match status" value="1"/>
</dbReference>
<keyword evidence="5 6" id="KW-0411">Iron-sulfur</keyword>
<dbReference type="InterPro" id="IPR016431">
    <property type="entry name" value="Pyrv-formate_lyase-activ_prd"/>
</dbReference>
<evidence type="ECO:0000256" key="3">
    <source>
        <dbReference type="ARBA" id="ARBA00022723"/>
    </source>
</evidence>
<dbReference type="GO" id="GO:0046872">
    <property type="term" value="F:metal ion binding"/>
    <property type="evidence" value="ECO:0007669"/>
    <property type="project" value="UniProtKB-KW"/>
</dbReference>
<evidence type="ECO:0000259" key="7">
    <source>
        <dbReference type="PROSITE" id="PS51918"/>
    </source>
</evidence>
<dbReference type="HOGENOM" id="CLU_044176_1_0_2"/>
<protein>
    <submittedName>
        <fullName evidence="8">Pyruvate-formate lyase-activating enzyme</fullName>
    </submittedName>
</protein>
<dbReference type="InterPro" id="IPR007197">
    <property type="entry name" value="rSAM"/>
</dbReference>
<evidence type="ECO:0000256" key="1">
    <source>
        <dbReference type="ARBA" id="ARBA00022485"/>
    </source>
</evidence>
<keyword evidence="1" id="KW-0004">4Fe-4S</keyword>
<organism evidence="8 9">
    <name type="scientific">Methanopyrus kandleri (strain AV19 / DSM 6324 / JCM 9639 / NBRC 100938)</name>
    <dbReference type="NCBI Taxonomy" id="190192"/>
    <lineage>
        <taxon>Archaea</taxon>
        <taxon>Methanobacteriati</taxon>
        <taxon>Methanobacteriota</taxon>
        <taxon>Methanomada group</taxon>
        <taxon>Methanopyri</taxon>
        <taxon>Methanopyrales</taxon>
        <taxon>Methanopyraceae</taxon>
        <taxon>Methanopyrus</taxon>
    </lineage>
</organism>
<feature type="binding site" evidence="6">
    <location>
        <position position="100"/>
    </location>
    <ligand>
        <name>[4Fe-4S] cluster</name>
        <dbReference type="ChEBI" id="CHEBI:49883"/>
        <note>4Fe-4S-S-AdoMet</note>
    </ligand>
</feature>
<dbReference type="SFLD" id="SFLDS00029">
    <property type="entry name" value="Radical_SAM"/>
    <property type="match status" value="1"/>
</dbReference>
<dbReference type="SMART" id="SM00729">
    <property type="entry name" value="Elp3"/>
    <property type="match status" value="1"/>
</dbReference>
<comment type="cofactor">
    <cofactor evidence="6">
        <name>[4Fe-4S] cluster</name>
        <dbReference type="ChEBI" id="CHEBI:49883"/>
    </cofactor>
    <text evidence="6">Binds 1 [4Fe-4S] cluster. The cluster is coordinated with 3 cysteines and an exchangeable S-adenosyl-L-methionine.</text>
</comment>
<evidence type="ECO:0000256" key="4">
    <source>
        <dbReference type="ARBA" id="ARBA00023004"/>
    </source>
</evidence>